<dbReference type="PANTHER" id="PTHR40380:SF2">
    <property type="match status" value="1"/>
</dbReference>
<accession>A0A7M7NAF5</accession>
<evidence type="ECO:0000256" key="1">
    <source>
        <dbReference type="SAM" id="MobiDB-lite"/>
    </source>
</evidence>
<dbReference type="InParanoid" id="A0A7M7NAF5"/>
<dbReference type="RefSeq" id="XP_030833593.1">
    <property type="nucleotide sequence ID" value="XM_030977733.1"/>
</dbReference>
<dbReference type="AlphaFoldDB" id="A0A7M7NAF5"/>
<feature type="region of interest" description="Disordered" evidence="1">
    <location>
        <begin position="58"/>
        <end position="78"/>
    </location>
</feature>
<feature type="region of interest" description="Disordered" evidence="1">
    <location>
        <begin position="177"/>
        <end position="196"/>
    </location>
</feature>
<organism evidence="3 4">
    <name type="scientific">Strongylocentrotus purpuratus</name>
    <name type="common">Purple sea urchin</name>
    <dbReference type="NCBI Taxonomy" id="7668"/>
    <lineage>
        <taxon>Eukaryota</taxon>
        <taxon>Metazoa</taxon>
        <taxon>Echinodermata</taxon>
        <taxon>Eleutherozoa</taxon>
        <taxon>Echinozoa</taxon>
        <taxon>Echinoidea</taxon>
        <taxon>Euechinoidea</taxon>
        <taxon>Echinacea</taxon>
        <taxon>Camarodonta</taxon>
        <taxon>Echinidea</taxon>
        <taxon>Strongylocentrotidae</taxon>
        <taxon>Strongylocentrotus</taxon>
    </lineage>
</organism>
<feature type="transmembrane region" description="Helical" evidence="2">
    <location>
        <begin position="6"/>
        <end position="31"/>
    </location>
</feature>
<dbReference type="Proteomes" id="UP000007110">
    <property type="component" value="Unassembled WGS sequence"/>
</dbReference>
<reference evidence="4" key="1">
    <citation type="submission" date="2015-02" db="EMBL/GenBank/DDBJ databases">
        <title>Genome sequencing for Strongylocentrotus purpuratus.</title>
        <authorList>
            <person name="Murali S."/>
            <person name="Liu Y."/>
            <person name="Vee V."/>
            <person name="English A."/>
            <person name="Wang M."/>
            <person name="Skinner E."/>
            <person name="Han Y."/>
            <person name="Muzny D.M."/>
            <person name="Worley K.C."/>
            <person name="Gibbs R.A."/>
        </authorList>
    </citation>
    <scope>NUCLEOTIDE SEQUENCE</scope>
</reference>
<evidence type="ECO:0000256" key="2">
    <source>
        <dbReference type="SAM" id="Phobius"/>
    </source>
</evidence>
<keyword evidence="2" id="KW-1133">Transmembrane helix</keyword>
<keyword evidence="4" id="KW-1185">Reference proteome</keyword>
<protein>
    <submittedName>
        <fullName evidence="3">Uncharacterized protein</fullName>
    </submittedName>
</protein>
<dbReference type="GeneID" id="105439579"/>
<proteinExistence type="predicted"/>
<keyword evidence="2" id="KW-0472">Membrane</keyword>
<dbReference type="PANTHER" id="PTHR40380">
    <property type="entry name" value="FIBRONECTIN TYPE-III DOMAIN-CONTAINING PROTEIN-RELATED"/>
    <property type="match status" value="1"/>
</dbReference>
<evidence type="ECO:0000313" key="3">
    <source>
        <dbReference type="EnsemblMetazoa" id="XP_030833593"/>
    </source>
</evidence>
<sequence length="196" mass="21848">MIIAIGVSAAAGFILLISLGLMYFYGVLCCVKQKKDHGKHNQPEGQMVDLGEYTEIAPVPPSHASKSTTSDYMDLKPIPRTNTDTTTSYYMDLKPIPRTNTDTTTSDYMDLKHIPRTNTDTTTSYYMDLKPVPRTNNDTPTSNYMDMKPISPADNDEYISPSATRKCPEAVYVNRDMTDESALQNDPDNQDCVSPI</sequence>
<evidence type="ECO:0000313" key="4">
    <source>
        <dbReference type="Proteomes" id="UP000007110"/>
    </source>
</evidence>
<keyword evidence="2" id="KW-0812">Transmembrane</keyword>
<dbReference type="KEGG" id="spu:105439579"/>
<reference evidence="3" key="2">
    <citation type="submission" date="2021-01" db="UniProtKB">
        <authorList>
            <consortium name="EnsemblMetazoa"/>
        </authorList>
    </citation>
    <scope>IDENTIFICATION</scope>
</reference>
<name>A0A7M7NAF5_STRPU</name>
<dbReference type="EnsemblMetazoa" id="XM_030977733">
    <property type="protein sequence ID" value="XP_030833593"/>
    <property type="gene ID" value="LOC105439579"/>
</dbReference>